<comment type="caution">
    <text evidence="7">The sequence shown here is derived from an EMBL/GenBank/DDBJ whole genome shotgun (WGS) entry which is preliminary data.</text>
</comment>
<protein>
    <submittedName>
        <fullName evidence="7">LysR family transcriptional regulator</fullName>
    </submittedName>
</protein>
<organism evidence="7 8">
    <name type="scientific">Rhizobium puerariae</name>
    <dbReference type="NCBI Taxonomy" id="1585791"/>
    <lineage>
        <taxon>Bacteria</taxon>
        <taxon>Pseudomonadati</taxon>
        <taxon>Pseudomonadota</taxon>
        <taxon>Alphaproteobacteria</taxon>
        <taxon>Hyphomicrobiales</taxon>
        <taxon>Rhizobiaceae</taxon>
        <taxon>Rhizobium/Agrobacterium group</taxon>
        <taxon>Rhizobium</taxon>
    </lineage>
</organism>
<name>A0ABV6AJ62_9HYPH</name>
<dbReference type="Pfam" id="PF00126">
    <property type="entry name" value="HTH_1"/>
    <property type="match status" value="1"/>
</dbReference>
<dbReference type="InterPro" id="IPR036388">
    <property type="entry name" value="WH-like_DNA-bd_sf"/>
</dbReference>
<evidence type="ECO:0000259" key="6">
    <source>
        <dbReference type="PROSITE" id="PS50931"/>
    </source>
</evidence>
<dbReference type="RefSeq" id="WP_377263182.1">
    <property type="nucleotide sequence ID" value="NZ_JBHMAA010000018.1"/>
</dbReference>
<reference evidence="7 8" key="1">
    <citation type="submission" date="2024-09" db="EMBL/GenBank/DDBJ databases">
        <authorList>
            <person name="Sun Q."/>
            <person name="Mori K."/>
        </authorList>
    </citation>
    <scope>NUCLEOTIDE SEQUENCE [LARGE SCALE GENOMIC DNA]</scope>
    <source>
        <strain evidence="7 8">TBRC 4938</strain>
    </source>
</reference>
<dbReference type="PROSITE" id="PS50931">
    <property type="entry name" value="HTH_LYSR"/>
    <property type="match status" value="1"/>
</dbReference>
<evidence type="ECO:0000313" key="8">
    <source>
        <dbReference type="Proteomes" id="UP001589692"/>
    </source>
</evidence>
<keyword evidence="5" id="KW-0804">Transcription</keyword>
<dbReference type="Gene3D" id="3.40.190.290">
    <property type="match status" value="1"/>
</dbReference>
<dbReference type="Pfam" id="PF03466">
    <property type="entry name" value="LysR_substrate"/>
    <property type="match status" value="1"/>
</dbReference>
<accession>A0ABV6AJ62</accession>
<evidence type="ECO:0000256" key="4">
    <source>
        <dbReference type="ARBA" id="ARBA00023159"/>
    </source>
</evidence>
<dbReference type="InterPro" id="IPR036390">
    <property type="entry name" value="WH_DNA-bd_sf"/>
</dbReference>
<evidence type="ECO:0000256" key="1">
    <source>
        <dbReference type="ARBA" id="ARBA00009437"/>
    </source>
</evidence>
<feature type="domain" description="HTH lysR-type" evidence="6">
    <location>
        <begin position="32"/>
        <end position="89"/>
    </location>
</feature>
<dbReference type="EMBL" id="JBHMAA010000018">
    <property type="protein sequence ID" value="MFB9950592.1"/>
    <property type="molecule type" value="Genomic_DNA"/>
</dbReference>
<comment type="similarity">
    <text evidence="1">Belongs to the LysR transcriptional regulatory family.</text>
</comment>
<keyword evidence="8" id="KW-1185">Reference proteome</keyword>
<evidence type="ECO:0000256" key="2">
    <source>
        <dbReference type="ARBA" id="ARBA00023015"/>
    </source>
</evidence>
<evidence type="ECO:0000313" key="7">
    <source>
        <dbReference type="EMBL" id="MFB9950592.1"/>
    </source>
</evidence>
<dbReference type="InterPro" id="IPR005119">
    <property type="entry name" value="LysR_subst-bd"/>
</dbReference>
<dbReference type="PRINTS" id="PR00039">
    <property type="entry name" value="HTHLYSR"/>
</dbReference>
<gene>
    <name evidence="7" type="ORF">ACFFP0_17200</name>
</gene>
<dbReference type="PANTHER" id="PTHR30427:SF1">
    <property type="entry name" value="TRANSCRIPTIONAL ACTIVATOR PROTEIN LYSR"/>
    <property type="match status" value="1"/>
</dbReference>
<proteinExistence type="inferred from homology"/>
<keyword evidence="2" id="KW-0805">Transcription regulation</keyword>
<dbReference type="SUPFAM" id="SSF53850">
    <property type="entry name" value="Periplasmic binding protein-like II"/>
    <property type="match status" value="1"/>
</dbReference>
<dbReference type="SUPFAM" id="SSF46785">
    <property type="entry name" value="Winged helix' DNA-binding domain"/>
    <property type="match status" value="1"/>
</dbReference>
<dbReference type="PANTHER" id="PTHR30427">
    <property type="entry name" value="TRANSCRIPTIONAL ACTIVATOR PROTEIN LYSR"/>
    <property type="match status" value="1"/>
</dbReference>
<keyword evidence="3" id="KW-0238">DNA-binding</keyword>
<evidence type="ECO:0000256" key="3">
    <source>
        <dbReference type="ARBA" id="ARBA00023125"/>
    </source>
</evidence>
<dbReference type="Proteomes" id="UP001589692">
    <property type="component" value="Unassembled WGS sequence"/>
</dbReference>
<sequence length="325" mass="35543">MFNFLQARNLMRFAGRAIGIGDRMARDGSAAISLKHIEAYDAIAATGSTIAAAAELGISQSNASRLLQQLEDYLGVRLFEREKNRLQPTREGLQLGPEIRAISDRLRALKTAATELESGRSREIMLRLAFPASLSSTRVPKMLRAFLAANGPMRVEVASGSYLAIERMVADGEADIGFTRLPLVTPGLKQERVMPSHVTCALHEDHALTRRSSLSIGDLKGQDLIVLNRERPVRHQLEALFYQHGLRQRPLLEAHSVASACALAAEGLGIALVGNLIAREYAGRPLTLIPLEPDLPVTYCLVSSERNPLPKVAGLFLQTIADWPQ</sequence>
<dbReference type="InterPro" id="IPR000847">
    <property type="entry name" value="LysR_HTH_N"/>
</dbReference>
<dbReference type="Gene3D" id="1.10.10.10">
    <property type="entry name" value="Winged helix-like DNA-binding domain superfamily/Winged helix DNA-binding domain"/>
    <property type="match status" value="1"/>
</dbReference>
<keyword evidence="4" id="KW-0010">Activator</keyword>
<evidence type="ECO:0000256" key="5">
    <source>
        <dbReference type="ARBA" id="ARBA00023163"/>
    </source>
</evidence>